<proteinExistence type="predicted"/>
<reference evidence="1" key="1">
    <citation type="journal article" date="2019" name="Environ. Microbiol.">
        <title>Fungal ecological strategies reflected in gene transcription - a case study of two litter decomposers.</title>
        <authorList>
            <person name="Barbi F."/>
            <person name="Kohler A."/>
            <person name="Barry K."/>
            <person name="Baskaran P."/>
            <person name="Daum C."/>
            <person name="Fauchery L."/>
            <person name="Ihrmark K."/>
            <person name="Kuo A."/>
            <person name="LaButti K."/>
            <person name="Lipzen A."/>
            <person name="Morin E."/>
            <person name="Grigoriev I.V."/>
            <person name="Henrissat B."/>
            <person name="Lindahl B."/>
            <person name="Martin F."/>
        </authorList>
    </citation>
    <scope>NUCLEOTIDE SEQUENCE</scope>
    <source>
        <strain evidence="1">JB14</strain>
    </source>
</reference>
<evidence type="ECO:0000313" key="2">
    <source>
        <dbReference type="Proteomes" id="UP000799118"/>
    </source>
</evidence>
<protein>
    <submittedName>
        <fullName evidence="1">Uncharacterized protein</fullName>
    </submittedName>
</protein>
<accession>A0A6A4GBV5</accession>
<dbReference type="AlphaFoldDB" id="A0A6A4GBV5"/>
<dbReference type="OrthoDB" id="2914812at2759"/>
<dbReference type="EMBL" id="ML770805">
    <property type="protein sequence ID" value="KAE9382971.1"/>
    <property type="molecule type" value="Genomic_DNA"/>
</dbReference>
<keyword evidence="2" id="KW-1185">Reference proteome</keyword>
<name>A0A6A4GBV5_9AGAR</name>
<gene>
    <name evidence="1" type="ORF">BT96DRAFT_951737</name>
</gene>
<dbReference type="Proteomes" id="UP000799118">
    <property type="component" value="Unassembled WGS sequence"/>
</dbReference>
<sequence length="663" mass="75681">MSRLRDLLLLYHHHLESKPGRCGNEFLITSPGIINLPRMSFLLCIVADSTLITVDCVERKLCCVSSPYHDYPGQPRDSSAHSMLVLDPRYDALRLPLSLQSIIDSGSPSTLDIQNNIPSRFREFITELERFAVSERPTDLKAFDCAVAFNWRRWWPWLECALQTNRIFEHAESNLSPEIIDRAFACTIPVLSALTRVLCFSSTRATQSTLACKILDSSNFQELLSLAWVVAITQPHSPEYVTVVTQMLEMTKLELLVDNGRLHAFATQFEACCLKITGKCFVKLWKHRVTAMVEDDDALSSVTGQQVYLLLQLLRVPGNRANLYLDKANVAMKCLGHLWVFLMDHEIEGSELCSSTEIRIRCINSLSSCYLVWLSGGARWVAAALDRDLILMVAKTCHFLDGVRDSDQGCEIATRTAVITLRELVQRVHSYKAYHAVSRRVKSNLSWCAKRVDSELSVTPLRLRAGCEDVSLQEAWDALKREFYVTHAFECQRQHYEAVHRRECRDIASSTNEHPIYGQLRQHIIPSIDLSYMQDMVSVAIQIARDHGGLSDMVSRAKRDTSARLAVIFDLTKPTFGEYEIMSQKDALEDEEMADKERMELMIMDTDIFFCGRVPLCGDSSTLVVCTERQLLRDDGTIMDREDVVHAFRRMWSREYSKRRLRT</sequence>
<organism evidence="1 2">
    <name type="scientific">Gymnopus androsaceus JB14</name>
    <dbReference type="NCBI Taxonomy" id="1447944"/>
    <lineage>
        <taxon>Eukaryota</taxon>
        <taxon>Fungi</taxon>
        <taxon>Dikarya</taxon>
        <taxon>Basidiomycota</taxon>
        <taxon>Agaricomycotina</taxon>
        <taxon>Agaricomycetes</taxon>
        <taxon>Agaricomycetidae</taxon>
        <taxon>Agaricales</taxon>
        <taxon>Marasmiineae</taxon>
        <taxon>Omphalotaceae</taxon>
        <taxon>Gymnopus</taxon>
    </lineage>
</organism>
<evidence type="ECO:0000313" key="1">
    <source>
        <dbReference type="EMBL" id="KAE9382971.1"/>
    </source>
</evidence>